<evidence type="ECO:0000256" key="4">
    <source>
        <dbReference type="ARBA" id="ARBA00022842"/>
    </source>
</evidence>
<dbReference type="NCBIfam" id="NF003199">
    <property type="entry name" value="PRK04169.1-3"/>
    <property type="match status" value="1"/>
</dbReference>
<dbReference type="Gene3D" id="3.20.20.390">
    <property type="entry name" value="FMN-linked oxidoreductases"/>
    <property type="match status" value="1"/>
</dbReference>
<protein>
    <recommendedName>
        <fullName evidence="9 10">Heptaprenylglyceryl phosphate synthase</fullName>
        <shortName evidence="10">HepGP synthase</shortName>
        <ecNumber evidence="9 10">2.5.1.n9</ecNumber>
    </recommendedName>
    <alternativeName>
        <fullName evidence="10">Glycerol-1-phosphate heptaprenyltransferase</fullName>
    </alternativeName>
</protein>
<keyword evidence="2 10" id="KW-0808">Transferase</keyword>
<keyword evidence="6 10" id="KW-0594">Phospholipid biosynthesis</keyword>
<feature type="binding site" evidence="10">
    <location>
        <position position="189"/>
    </location>
    <ligand>
        <name>sn-glycerol 1-phosphate</name>
        <dbReference type="ChEBI" id="CHEBI:57685"/>
    </ligand>
</feature>
<comment type="similarity">
    <text evidence="10">Belongs to the GGGP/HepGP synthase family. Group I subfamily.</text>
</comment>
<comment type="cofactor">
    <cofactor evidence="10">
        <name>Mg(2+)</name>
        <dbReference type="ChEBI" id="CHEBI:18420"/>
    </cofactor>
</comment>
<evidence type="ECO:0000256" key="1">
    <source>
        <dbReference type="ARBA" id="ARBA00022516"/>
    </source>
</evidence>
<evidence type="ECO:0000256" key="6">
    <source>
        <dbReference type="ARBA" id="ARBA00023209"/>
    </source>
</evidence>
<name>A0AAJ1SZ69_9BACI</name>
<comment type="caution">
    <text evidence="10">Lacks conserved residue(s) required for the propagation of feature annotation.</text>
</comment>
<dbReference type="NCBIfam" id="NF003197">
    <property type="entry name" value="PRK04169.1-1"/>
    <property type="match status" value="1"/>
</dbReference>
<evidence type="ECO:0000256" key="5">
    <source>
        <dbReference type="ARBA" id="ARBA00023098"/>
    </source>
</evidence>
<feature type="binding site" evidence="10">
    <location>
        <begin position="209"/>
        <end position="210"/>
    </location>
    <ligand>
        <name>sn-glycerol 1-phosphate</name>
        <dbReference type="ChEBI" id="CHEBI:57685"/>
    </ligand>
</feature>
<feature type="binding site" evidence="10">
    <location>
        <begin position="159"/>
        <end position="164"/>
    </location>
    <ligand>
        <name>sn-glycerol 1-phosphate</name>
        <dbReference type="ChEBI" id="CHEBI:57685"/>
    </ligand>
</feature>
<comment type="catalytic activity">
    <reaction evidence="8 10">
        <text>sn-glycerol 1-phosphate + all-trans-heptaprenyl diphosphate = 3-heptaprenyl-sn-glycero-1-phosphate + diphosphate</text>
        <dbReference type="Rhea" id="RHEA:33495"/>
        <dbReference type="ChEBI" id="CHEBI:33019"/>
        <dbReference type="ChEBI" id="CHEBI:57685"/>
        <dbReference type="ChEBI" id="CHEBI:58206"/>
        <dbReference type="ChEBI" id="CHEBI:64781"/>
        <dbReference type="EC" id="2.5.1.n9"/>
    </reaction>
</comment>
<feature type="binding site" evidence="10">
    <location>
        <position position="14"/>
    </location>
    <ligand>
        <name>Mg(2+)</name>
        <dbReference type="ChEBI" id="CHEBI:18420"/>
    </ligand>
</feature>
<feature type="binding site" evidence="10">
    <location>
        <position position="12"/>
    </location>
    <ligand>
        <name>sn-glycerol 1-phosphate</name>
        <dbReference type="ChEBI" id="CHEBI:57685"/>
    </ligand>
</feature>
<comment type="caution">
    <text evidence="11">The sequence shown here is derived from an EMBL/GenBank/DDBJ whole genome shotgun (WGS) entry which is preliminary data.</text>
</comment>
<dbReference type="NCBIfam" id="TIGR01768">
    <property type="entry name" value="GGGP-family"/>
    <property type="match status" value="1"/>
</dbReference>
<keyword evidence="5 10" id="KW-0443">Lipid metabolism</keyword>
<dbReference type="InterPro" id="IPR039074">
    <property type="entry name" value="GGGP/HepGP_synthase_I"/>
</dbReference>
<gene>
    <name evidence="10" type="primary">pcrB</name>
    <name evidence="11" type="ORF">J2S13_001987</name>
</gene>
<dbReference type="FunFam" id="3.20.20.390:FF:000001">
    <property type="entry name" value="Heptaprenylglyceryl phosphate synthase"/>
    <property type="match status" value="1"/>
</dbReference>
<dbReference type="RefSeq" id="WP_307257568.1">
    <property type="nucleotide sequence ID" value="NZ_JAUSUC010000022.1"/>
</dbReference>
<evidence type="ECO:0000313" key="11">
    <source>
        <dbReference type="EMBL" id="MDQ0215569.1"/>
    </source>
</evidence>
<dbReference type="GO" id="GO:0046474">
    <property type="term" value="P:glycerophospholipid biosynthetic process"/>
    <property type="evidence" value="ECO:0007669"/>
    <property type="project" value="UniProtKB-UniRule"/>
</dbReference>
<comment type="subunit">
    <text evidence="10">Homodimer.</text>
</comment>
<feature type="binding site" evidence="10">
    <location>
        <position position="40"/>
    </location>
    <ligand>
        <name>Mg(2+)</name>
        <dbReference type="ChEBI" id="CHEBI:18420"/>
    </ligand>
</feature>
<comment type="pathway">
    <text evidence="10">Membrane lipid metabolism; glycerophospholipid metabolism.</text>
</comment>
<dbReference type="SUPFAM" id="SSF51395">
    <property type="entry name" value="FMN-linked oxidoreductases"/>
    <property type="match status" value="1"/>
</dbReference>
<evidence type="ECO:0000256" key="8">
    <source>
        <dbReference type="ARBA" id="ARBA00048318"/>
    </source>
</evidence>
<accession>A0AAJ1SZ69</accession>
<evidence type="ECO:0000256" key="3">
    <source>
        <dbReference type="ARBA" id="ARBA00022723"/>
    </source>
</evidence>
<sequence>MYDVQEWRHVFKLDPNKPLSDEALEKICESGTDAVIIGGTDGVTLENVLDLMARVRRYTVPCVLEISNMESITPGFDLYFIPSVLNSPKTKWVAGLHHEAMKEYGELMDWDTILVEGYCIANGECKAAQLTEAQTALDSEDIIAYALMVEKMFRLPIFYLEYSGKYGSSEIVEKVRNVLSETTFFYGGGIQTVKQAKEMAQFADVIVVGNSLYTNLNEALKTVDAVKNMQVQKE</sequence>
<dbReference type="GO" id="GO:0120536">
    <property type="term" value="F:heptaprenylglyceryl phosphate synthase activity"/>
    <property type="evidence" value="ECO:0007669"/>
    <property type="project" value="UniProtKB-ARBA"/>
</dbReference>
<dbReference type="AlphaFoldDB" id="A0AAJ1SZ69"/>
<dbReference type="Pfam" id="PF01884">
    <property type="entry name" value="PcrB"/>
    <property type="match status" value="1"/>
</dbReference>
<dbReference type="CDD" id="cd02812">
    <property type="entry name" value="PcrB_like"/>
    <property type="match status" value="1"/>
</dbReference>
<dbReference type="PANTHER" id="PTHR40029">
    <property type="match status" value="1"/>
</dbReference>
<dbReference type="GO" id="GO:0000287">
    <property type="term" value="F:magnesium ion binding"/>
    <property type="evidence" value="ECO:0007669"/>
    <property type="project" value="UniProtKB-UniRule"/>
</dbReference>
<dbReference type="PANTHER" id="PTHR40029:SF2">
    <property type="entry name" value="HEPTAPRENYLGLYCERYL PHOSPHATE SYNTHASE"/>
    <property type="match status" value="1"/>
</dbReference>
<evidence type="ECO:0000256" key="2">
    <source>
        <dbReference type="ARBA" id="ARBA00022679"/>
    </source>
</evidence>
<dbReference type="InterPro" id="IPR008205">
    <property type="entry name" value="GGGP_HepGP_synthase"/>
</dbReference>
<keyword evidence="4 10" id="KW-0460">Magnesium</keyword>
<evidence type="ECO:0000256" key="9">
    <source>
        <dbReference type="ARBA" id="ARBA00066888"/>
    </source>
</evidence>
<dbReference type="EC" id="2.5.1.n9" evidence="9 10"/>
<evidence type="ECO:0000256" key="7">
    <source>
        <dbReference type="ARBA" id="ARBA00023264"/>
    </source>
</evidence>
<proteinExistence type="inferred from homology"/>
<dbReference type="HAMAP" id="MF_00112">
    <property type="entry name" value="GGGP_HepGP_synthase"/>
    <property type="match status" value="1"/>
</dbReference>
<keyword evidence="1 10" id="KW-0444">Lipid biosynthesis</keyword>
<reference evidence="11" key="1">
    <citation type="submission" date="2023-07" db="EMBL/GenBank/DDBJ databases">
        <title>Genomic Encyclopedia of Type Strains, Phase IV (KMG-IV): sequencing the most valuable type-strain genomes for metagenomic binning, comparative biology and taxonomic classification.</title>
        <authorList>
            <person name="Goeker M."/>
        </authorList>
    </citation>
    <scope>NUCLEOTIDE SEQUENCE</scope>
    <source>
        <strain evidence="11">DSM 23947</strain>
    </source>
</reference>
<dbReference type="InterPro" id="IPR038597">
    <property type="entry name" value="GGGP/HepGP_synthase_sf"/>
</dbReference>
<evidence type="ECO:0000313" key="12">
    <source>
        <dbReference type="Proteomes" id="UP001237207"/>
    </source>
</evidence>
<keyword evidence="3 10" id="KW-0479">Metal-binding</keyword>
<organism evidence="11 12">
    <name type="scientific">Oikeobacillus pervagus</name>
    <dbReference type="NCBI Taxonomy" id="1325931"/>
    <lineage>
        <taxon>Bacteria</taxon>
        <taxon>Bacillati</taxon>
        <taxon>Bacillota</taxon>
        <taxon>Bacilli</taxon>
        <taxon>Bacillales</taxon>
        <taxon>Bacillaceae</taxon>
        <taxon>Oikeobacillus</taxon>
    </lineage>
</organism>
<dbReference type="EMBL" id="JAUSUC010000022">
    <property type="protein sequence ID" value="MDQ0215569.1"/>
    <property type="molecule type" value="Genomic_DNA"/>
</dbReference>
<comment type="function">
    <text evidence="10">Prenyltransferase that catalyzes in vivo the transfer of the heptaprenyl moiety of heptaprenyl pyrophosphate (HepPP; 35 carbon atoms) to the C3 hydroxyl of sn-glycerol-1-phosphate (G1P), producing heptaprenylglyceryl phosphate (HepGP). This reaction is an ether-bond-formation step in the biosynthesis of archaea-type G1P-based membrane lipids found in Bacillales.</text>
</comment>
<evidence type="ECO:0000256" key="10">
    <source>
        <dbReference type="HAMAP-Rule" id="MF_00112"/>
    </source>
</evidence>
<keyword evidence="7 10" id="KW-1208">Phospholipid metabolism</keyword>
<keyword evidence="12" id="KW-1185">Reference proteome</keyword>
<dbReference type="Proteomes" id="UP001237207">
    <property type="component" value="Unassembled WGS sequence"/>
</dbReference>